<evidence type="ECO:0000313" key="6">
    <source>
        <dbReference type="Proteomes" id="UP000053095"/>
    </source>
</evidence>
<evidence type="ECO:0000256" key="3">
    <source>
        <dbReference type="ARBA" id="ARBA00023002"/>
    </source>
</evidence>
<keyword evidence="4" id="KW-0812">Transmembrane</keyword>
<evidence type="ECO:0000256" key="4">
    <source>
        <dbReference type="SAM" id="Phobius"/>
    </source>
</evidence>
<dbReference type="GO" id="GO:0016491">
    <property type="term" value="F:oxidoreductase activity"/>
    <property type="evidence" value="ECO:0007669"/>
    <property type="project" value="UniProtKB-KW"/>
</dbReference>
<sequence>MPSKGTIVLTGANGGIGSAIVSRIRSSPELSSYHAIYTVRNASSSLPPHLDPQQQSNTSTQAFDTISLELSDLASVRAAAASINARVAAGEIPPIRALILNAGYHEMNTQRFTQDGFAMMFMANYLGNWLLVLLLLQSMDREMGRIVVLGSKAHDPSLKQNATPFKDEKWKTILHDSTDPIAKGTWSSYKEDPSWTSGMRRYGASKLCLIMMIGELQRRLSTDPALSNISILGVDPGSVSTNLTRSSPFFIRVLMNQIIFPIMAAIQQWRNPTGNNYFRTPDKSAGDVLAAAMDCNAVLGERPQGLYLDGSELAEISPEARDEGKRLMVWRDSVRYTGLKGEETMLVNWE</sequence>
<organism evidence="5 6">
    <name type="scientific">Talaromyces pinophilus</name>
    <name type="common">Penicillium pinophilum</name>
    <dbReference type="NCBI Taxonomy" id="128442"/>
    <lineage>
        <taxon>Eukaryota</taxon>
        <taxon>Fungi</taxon>
        <taxon>Dikarya</taxon>
        <taxon>Ascomycota</taxon>
        <taxon>Pezizomycotina</taxon>
        <taxon>Eurotiomycetes</taxon>
        <taxon>Eurotiomycetidae</taxon>
        <taxon>Eurotiales</taxon>
        <taxon>Trichocomaceae</taxon>
        <taxon>Talaromyces</taxon>
        <taxon>Talaromyces sect. Talaromyces</taxon>
    </lineage>
</organism>
<dbReference type="InterPro" id="IPR002347">
    <property type="entry name" value="SDR_fam"/>
</dbReference>
<comment type="caution">
    <text evidence="5">The sequence shown here is derived from an EMBL/GenBank/DDBJ whole genome shotgun (WGS) entry which is preliminary data.</text>
</comment>
<protein>
    <recommendedName>
        <fullName evidence="7">Short-chain dehydrogenase</fullName>
    </recommendedName>
</protein>
<keyword evidence="3" id="KW-0560">Oxidoreductase</keyword>
<dbReference type="SUPFAM" id="SSF51735">
    <property type="entry name" value="NAD(P)-binding Rossmann-fold domains"/>
    <property type="match status" value="1"/>
</dbReference>
<reference evidence="6" key="1">
    <citation type="journal article" date="2015" name="Genome Announc.">
        <title>Draft genome sequence of Talaromyces cellulolyticus strain Y-94, a source of lignocellulosic biomass-degrading enzymes.</title>
        <authorList>
            <person name="Fujii T."/>
            <person name="Koike H."/>
            <person name="Sawayama S."/>
            <person name="Yano S."/>
            <person name="Inoue H."/>
        </authorList>
    </citation>
    <scope>NUCLEOTIDE SEQUENCE [LARGE SCALE GENOMIC DNA]</scope>
    <source>
        <strain evidence="6">Y-94</strain>
    </source>
</reference>
<dbReference type="Pfam" id="PF00106">
    <property type="entry name" value="adh_short"/>
    <property type="match status" value="1"/>
</dbReference>
<proteinExistence type="inferred from homology"/>
<dbReference type="PANTHER" id="PTHR24320:SF152">
    <property type="entry name" value="SHORT-CHAIN DEHYDROGENASE_REDUCTASE FAMILY PROTEIN"/>
    <property type="match status" value="1"/>
</dbReference>
<keyword evidence="2" id="KW-0521">NADP</keyword>
<dbReference type="Gene3D" id="3.40.50.720">
    <property type="entry name" value="NAD(P)-binding Rossmann-like Domain"/>
    <property type="match status" value="1"/>
</dbReference>
<dbReference type="Proteomes" id="UP000053095">
    <property type="component" value="Unassembled WGS sequence"/>
</dbReference>
<comment type="similarity">
    <text evidence="1">Belongs to the short-chain dehydrogenases/reductases (SDR) family.</text>
</comment>
<dbReference type="EMBL" id="DF933811">
    <property type="protein sequence ID" value="GAM34133.1"/>
    <property type="molecule type" value="Genomic_DNA"/>
</dbReference>
<keyword evidence="4" id="KW-0472">Membrane</keyword>
<keyword evidence="4" id="KW-1133">Transmembrane helix</keyword>
<dbReference type="PANTHER" id="PTHR24320">
    <property type="entry name" value="RETINOL DEHYDROGENASE"/>
    <property type="match status" value="1"/>
</dbReference>
<dbReference type="InterPro" id="IPR036291">
    <property type="entry name" value="NAD(P)-bd_dom_sf"/>
</dbReference>
<evidence type="ECO:0000256" key="2">
    <source>
        <dbReference type="ARBA" id="ARBA00022857"/>
    </source>
</evidence>
<accession>A0A6V8GZI6</accession>
<evidence type="ECO:0000313" key="5">
    <source>
        <dbReference type="EMBL" id="GAM34133.1"/>
    </source>
</evidence>
<keyword evidence="6" id="KW-1185">Reference proteome</keyword>
<dbReference type="AlphaFoldDB" id="A0A6V8GZI6"/>
<dbReference type="PRINTS" id="PR00081">
    <property type="entry name" value="GDHRDH"/>
</dbReference>
<name>A0A6V8GZI6_TALPI</name>
<gene>
    <name evidence="5" type="ORF">TCE0_015r01511</name>
</gene>
<feature type="transmembrane region" description="Helical" evidence="4">
    <location>
        <begin position="117"/>
        <end position="136"/>
    </location>
</feature>
<evidence type="ECO:0000256" key="1">
    <source>
        <dbReference type="ARBA" id="ARBA00006484"/>
    </source>
</evidence>
<evidence type="ECO:0008006" key="7">
    <source>
        <dbReference type="Google" id="ProtNLM"/>
    </source>
</evidence>